<dbReference type="InterPro" id="IPR037033">
    <property type="entry name" value="DNA-dir_RNAP_su2_hyb_sf"/>
</dbReference>
<evidence type="ECO:0000259" key="14">
    <source>
        <dbReference type="Pfam" id="PF10385"/>
    </source>
</evidence>
<keyword evidence="2 6" id="KW-0808">Transferase</keyword>
<feature type="domain" description="RNA polymerase Rpb2" evidence="11">
    <location>
        <begin position="140"/>
        <end position="289"/>
    </location>
</feature>
<comment type="caution">
    <text evidence="15">The sequence shown here is derived from an EMBL/GenBank/DDBJ whole genome shotgun (WGS) entry which is preliminary data.</text>
</comment>
<dbReference type="Gene3D" id="2.40.50.150">
    <property type="match status" value="1"/>
</dbReference>
<dbReference type="Gene3D" id="3.90.1110.10">
    <property type="entry name" value="RNA polymerase Rpb2, domain 2"/>
    <property type="match status" value="1"/>
</dbReference>
<feature type="domain" description="RNA polymerase Rpb2" evidence="10">
    <location>
        <begin position="1070"/>
        <end position="1144"/>
    </location>
</feature>
<proteinExistence type="inferred from homology"/>
<evidence type="ECO:0000259" key="12">
    <source>
        <dbReference type="Pfam" id="PF04563"/>
    </source>
</evidence>
<dbReference type="Gene3D" id="3.90.1100.10">
    <property type="match status" value="3"/>
</dbReference>
<name>A0ABR8RB93_9BACI</name>
<organism evidence="15 16">
    <name type="scientific">Psychrobacillus faecigallinarum</name>
    <dbReference type="NCBI Taxonomy" id="2762235"/>
    <lineage>
        <taxon>Bacteria</taxon>
        <taxon>Bacillati</taxon>
        <taxon>Bacillota</taxon>
        <taxon>Bacilli</taxon>
        <taxon>Bacillales</taxon>
        <taxon>Bacillaceae</taxon>
        <taxon>Psychrobacillus</taxon>
    </lineage>
</organism>
<comment type="similarity">
    <text evidence="6 7">Belongs to the RNA polymerase beta chain family.</text>
</comment>
<evidence type="ECO:0000259" key="13">
    <source>
        <dbReference type="Pfam" id="PF04565"/>
    </source>
</evidence>
<dbReference type="CDD" id="cd00653">
    <property type="entry name" value="RNA_pol_B_RPB2"/>
    <property type="match status" value="1"/>
</dbReference>
<dbReference type="Pfam" id="PF10385">
    <property type="entry name" value="RNA_pol_Rpb2_45"/>
    <property type="match status" value="1"/>
</dbReference>
<dbReference type="Proteomes" id="UP000640786">
    <property type="component" value="Unassembled WGS sequence"/>
</dbReference>
<dbReference type="GO" id="GO:0000428">
    <property type="term" value="C:DNA-directed RNA polymerase complex"/>
    <property type="evidence" value="ECO:0007669"/>
    <property type="project" value="UniProtKB-KW"/>
</dbReference>
<evidence type="ECO:0000256" key="5">
    <source>
        <dbReference type="ARBA" id="ARBA00048552"/>
    </source>
</evidence>
<evidence type="ECO:0000256" key="8">
    <source>
        <dbReference type="RuleBase" id="RU363031"/>
    </source>
</evidence>
<evidence type="ECO:0000259" key="11">
    <source>
        <dbReference type="Pfam" id="PF04561"/>
    </source>
</evidence>
<dbReference type="Gene3D" id="2.40.50.100">
    <property type="match status" value="1"/>
</dbReference>
<comment type="catalytic activity">
    <reaction evidence="5 6 8">
        <text>RNA(n) + a ribonucleoside 5'-triphosphate = RNA(n+1) + diphosphate</text>
        <dbReference type="Rhea" id="RHEA:21248"/>
        <dbReference type="Rhea" id="RHEA-COMP:14527"/>
        <dbReference type="Rhea" id="RHEA-COMP:17342"/>
        <dbReference type="ChEBI" id="CHEBI:33019"/>
        <dbReference type="ChEBI" id="CHEBI:61557"/>
        <dbReference type="ChEBI" id="CHEBI:140395"/>
        <dbReference type="EC" id="2.7.7.6"/>
    </reaction>
</comment>
<keyword evidence="3 6" id="KW-0548">Nucleotidyltransferase</keyword>
<keyword evidence="16" id="KW-1185">Reference proteome</keyword>
<dbReference type="InterPro" id="IPR007121">
    <property type="entry name" value="RNA_pol_bsu_CS"/>
</dbReference>
<dbReference type="GO" id="GO:0003899">
    <property type="term" value="F:DNA-directed RNA polymerase activity"/>
    <property type="evidence" value="ECO:0007669"/>
    <property type="project" value="UniProtKB-EC"/>
</dbReference>
<dbReference type="PROSITE" id="PS01166">
    <property type="entry name" value="RNA_POL_BETA"/>
    <property type="match status" value="1"/>
</dbReference>
<dbReference type="EMBL" id="JACSQO010000006">
    <property type="protein sequence ID" value="MBD7945025.1"/>
    <property type="molecule type" value="Genomic_DNA"/>
</dbReference>
<feature type="domain" description="RNA polymerase beta subunit protrusion" evidence="12">
    <location>
        <begin position="28"/>
        <end position="453"/>
    </location>
</feature>
<dbReference type="InterPro" id="IPR015712">
    <property type="entry name" value="DNA-dir_RNA_pol_su2"/>
</dbReference>
<feature type="domain" description="DNA-directed RNA polymerase beta subunit external 1" evidence="14">
    <location>
        <begin position="546"/>
        <end position="613"/>
    </location>
</feature>
<evidence type="ECO:0000259" key="9">
    <source>
        <dbReference type="Pfam" id="PF00562"/>
    </source>
</evidence>
<dbReference type="InterPro" id="IPR007120">
    <property type="entry name" value="DNA-dir_RNAP_su2_dom"/>
</dbReference>
<dbReference type="NCBIfam" id="NF001616">
    <property type="entry name" value="PRK00405.1"/>
    <property type="match status" value="1"/>
</dbReference>
<protein>
    <recommendedName>
        <fullName evidence="6 8">DNA-directed RNA polymerase subunit beta</fullName>
        <shortName evidence="6">RNAP subunit beta</shortName>
        <ecNumber evidence="6 8">2.7.7.6</ecNumber>
    </recommendedName>
    <alternativeName>
        <fullName evidence="6">RNA polymerase subunit beta</fullName>
    </alternativeName>
    <alternativeName>
        <fullName evidence="6">Transcriptase subunit beta</fullName>
    </alternativeName>
</protein>
<dbReference type="PANTHER" id="PTHR20856">
    <property type="entry name" value="DNA-DIRECTED RNA POLYMERASE I SUBUNIT 2"/>
    <property type="match status" value="1"/>
</dbReference>
<dbReference type="EC" id="2.7.7.6" evidence="6 8"/>
<dbReference type="Pfam" id="PF04561">
    <property type="entry name" value="RNA_pol_Rpb2_2"/>
    <property type="match status" value="2"/>
</dbReference>
<dbReference type="Pfam" id="PF00562">
    <property type="entry name" value="RNA_pol_Rpb2_6"/>
    <property type="match status" value="1"/>
</dbReference>
<evidence type="ECO:0000256" key="2">
    <source>
        <dbReference type="ARBA" id="ARBA00022679"/>
    </source>
</evidence>
<evidence type="ECO:0000256" key="1">
    <source>
        <dbReference type="ARBA" id="ARBA00022478"/>
    </source>
</evidence>
<dbReference type="Pfam" id="PF04563">
    <property type="entry name" value="RNA_pol_Rpb2_1"/>
    <property type="match status" value="1"/>
</dbReference>
<dbReference type="InterPro" id="IPR014724">
    <property type="entry name" value="RNA_pol_RPB2_OB-fold"/>
</dbReference>
<sequence length="1184" mass="132592">MTGQLVQYGQHRQRRSFARISEVLELPNLIEIQTASYEWFLEEGLREMFKDISPIEDFTGNLSLEFVDYSLNDPKYSVDESKERDATYAAPLRVKVRLHNKETDEVKEQDVFMGDFPLMTETGTFVINGAERVIVSQLVRSPSVYFHDKTDKNGKKGFGATVIPNRGAWLEYEIDAKDVVYVRIDRTRKLPVTVLLRALGFGSDQEIIDLLGDNEYLRNTLEKDNTETTEKALLEIYERLRPGEPPTVESAKSLLYSRFFDPKRYDLANVGRYKMNKKLHIKNRLFNQTVAETLVDPETGEILVEAGTLIDRRVLDRLIPHLENGIGFKTFSQVGGVLEDDITVQSIKIYAPNDEEQKEINVISNAYVETEVKNITPADIVSSIGYFFNLLFNVGNTDDIDHLGNRRLRSVGELLQNQFRIGLSRMERVVRERMSINDTQAIVPQQLINIRPVIASIKEFFGSSQLSQFMDQTNPLAELTHKRRLSALGPGGLTRERAGFEVRDVHYSHYGRMCPIETPEGPNIGLINSLSSFAKVNKFGFIETPYRRVDPETGLVTSRIDYLTADEEDNYVVAQANSPLSDDGAFVNEEVVGRFRGDNTVFRRDQIDYMDVSPKQVVSAATACIPFLENDDSNRALMGANMQRQAVPLLNPEAPFVGTGMEHVNARDSGAAVIAKYHGIVEHVEAKEIRVRRIEEVDGKEVKGDLTTYKVHKFERSNHGTSINQRPIVKVGDRVKPLDILADGPSMEQGELALGRNVLVAFMTWDGYNYEDAVIMSERLVKDDVYTSVHIEEYESESRDTKLGPEEITRDIPNVGEDALRNLDDRGIIRVGAEVRDGDILVGKVTPKGVTELTAEERLLHAIFGEKAREVRDTSLRVPHGAGGIVLDVKVFNREDGDELSPGVNQLVRAYIVQKRKISVGDKMAGRHGNKGVISRILPEEDMPFLPDGTPVDIMLNPLGVPSRMNIGQVLELHLGMASRLLGVHMASPVFDGANEEDVWNTMEEAGLNRDGKTTLYDGRSGEPFDNRVSVGVMYMIKLAHMVDDKLHARSTGPYSLVTQQPLGGKAQFGGQRFGEMEVWALEAYGAAYTLQEILTVKSDDVVGRVKTYEAIVKGESVPEPGVPESFKVLIKELQSLGMDVKMLTIDEEEIELRDLDEDDDIPAADALGLLPLANEEEPVGNLE</sequence>
<reference evidence="15 16" key="1">
    <citation type="submission" date="2020-08" db="EMBL/GenBank/DDBJ databases">
        <title>A Genomic Blueprint of the Chicken Gut Microbiome.</title>
        <authorList>
            <person name="Gilroy R."/>
            <person name="Ravi A."/>
            <person name="Getino M."/>
            <person name="Pursley I."/>
            <person name="Horton D.L."/>
            <person name="Alikhan N.-F."/>
            <person name="Baker D."/>
            <person name="Gharbi K."/>
            <person name="Hall N."/>
            <person name="Watson M."/>
            <person name="Adriaenssens E.M."/>
            <person name="Foster-Nyarko E."/>
            <person name="Jarju S."/>
            <person name="Secka A."/>
            <person name="Antonio M."/>
            <person name="Oren A."/>
            <person name="Chaudhuri R."/>
            <person name="La Ragione R.M."/>
            <person name="Hildebrand F."/>
            <person name="Pallen M.J."/>
        </authorList>
    </citation>
    <scope>NUCLEOTIDE SEQUENCE [LARGE SCALE GENOMIC DNA]</scope>
    <source>
        <strain evidence="15 16">Sa2BUA9</strain>
    </source>
</reference>
<dbReference type="Pfam" id="PF04565">
    <property type="entry name" value="RNA_pol_Rpb2_3"/>
    <property type="match status" value="1"/>
</dbReference>
<gene>
    <name evidence="6 15" type="primary">rpoB</name>
    <name evidence="15" type="ORF">H9650_12945</name>
</gene>
<evidence type="ECO:0000259" key="10">
    <source>
        <dbReference type="Pfam" id="PF04560"/>
    </source>
</evidence>
<evidence type="ECO:0000256" key="7">
    <source>
        <dbReference type="RuleBase" id="RU000434"/>
    </source>
</evidence>
<dbReference type="HAMAP" id="MF_01321">
    <property type="entry name" value="RNApol_bact_RpoB"/>
    <property type="match status" value="1"/>
</dbReference>
<dbReference type="InterPro" id="IPR007641">
    <property type="entry name" value="RNA_pol_Rpb2_7"/>
</dbReference>
<dbReference type="NCBIfam" id="TIGR02013">
    <property type="entry name" value="rpoB"/>
    <property type="match status" value="1"/>
</dbReference>
<evidence type="ECO:0000313" key="15">
    <source>
        <dbReference type="EMBL" id="MBD7945025.1"/>
    </source>
</evidence>
<dbReference type="InterPro" id="IPR010243">
    <property type="entry name" value="RNA_pol_bsu_bac"/>
</dbReference>
<evidence type="ECO:0000256" key="6">
    <source>
        <dbReference type="HAMAP-Rule" id="MF_01321"/>
    </source>
</evidence>
<evidence type="ECO:0000256" key="4">
    <source>
        <dbReference type="ARBA" id="ARBA00023163"/>
    </source>
</evidence>
<dbReference type="InterPro" id="IPR037034">
    <property type="entry name" value="RNA_pol_Rpb2_2_sf"/>
</dbReference>
<keyword evidence="4 6" id="KW-0804">Transcription</keyword>
<dbReference type="SUPFAM" id="SSF64484">
    <property type="entry name" value="beta and beta-prime subunits of DNA dependent RNA-polymerase"/>
    <property type="match status" value="1"/>
</dbReference>
<comment type="subunit">
    <text evidence="6 8">The RNAP catalytic core consists of 2 alpha, 1 beta, 1 beta' and 1 omega subunit. When a sigma factor is associated with the core the holoenzyme is formed, which can initiate transcription.</text>
</comment>
<feature type="domain" description="RNA polymerase Rpb2" evidence="13">
    <location>
        <begin position="468"/>
        <end position="536"/>
    </location>
</feature>
<comment type="function">
    <text evidence="6 8">DNA-dependent RNA polymerase catalyzes the transcription of DNA into RNA using the four ribonucleoside triphosphates as substrates.</text>
</comment>
<dbReference type="RefSeq" id="WP_191697390.1">
    <property type="nucleotide sequence ID" value="NZ_JACSQO010000006.1"/>
</dbReference>
<dbReference type="InterPro" id="IPR019462">
    <property type="entry name" value="DNA-dir_RNA_pol_bsu_external_1"/>
</dbReference>
<evidence type="ECO:0000256" key="3">
    <source>
        <dbReference type="ARBA" id="ARBA00022695"/>
    </source>
</evidence>
<dbReference type="Gene3D" id="2.40.270.10">
    <property type="entry name" value="DNA-directed RNA polymerase, subunit 2, domain 6"/>
    <property type="match status" value="1"/>
</dbReference>
<feature type="domain" description="DNA-directed RNA polymerase subunit 2 hybrid-binding" evidence="9">
    <location>
        <begin position="674"/>
        <end position="1068"/>
    </location>
</feature>
<dbReference type="InterPro" id="IPR007644">
    <property type="entry name" value="RNA_pol_bsu_protrusion"/>
</dbReference>
<dbReference type="InterPro" id="IPR007642">
    <property type="entry name" value="RNA_pol_Rpb2_2"/>
</dbReference>
<feature type="domain" description="RNA polymerase Rpb2" evidence="11">
    <location>
        <begin position="371"/>
        <end position="409"/>
    </location>
</feature>
<keyword evidence="1 6" id="KW-0240">DNA-directed RNA polymerase</keyword>
<evidence type="ECO:0000313" key="16">
    <source>
        <dbReference type="Proteomes" id="UP000640786"/>
    </source>
</evidence>
<dbReference type="Pfam" id="PF04560">
    <property type="entry name" value="RNA_pol_Rpb2_7"/>
    <property type="match status" value="1"/>
</dbReference>
<accession>A0ABR8RB93</accession>
<dbReference type="Gene3D" id="3.90.1800.10">
    <property type="entry name" value="RNA polymerase alpha subunit dimerisation domain"/>
    <property type="match status" value="1"/>
</dbReference>
<dbReference type="InterPro" id="IPR007645">
    <property type="entry name" value="RNA_pol_Rpb2_3"/>
</dbReference>